<evidence type="ECO:0000313" key="3">
    <source>
        <dbReference type="Proteomes" id="UP000784294"/>
    </source>
</evidence>
<dbReference type="PANTHER" id="PTHR43802">
    <property type="entry name" value="ENOYL-COA HYDRATASE"/>
    <property type="match status" value="1"/>
</dbReference>
<dbReference type="Proteomes" id="UP000784294">
    <property type="component" value="Unassembled WGS sequence"/>
</dbReference>
<reference evidence="2" key="1">
    <citation type="submission" date="2018-11" db="EMBL/GenBank/DDBJ databases">
        <authorList>
            <consortium name="Pathogen Informatics"/>
        </authorList>
    </citation>
    <scope>NUCLEOTIDE SEQUENCE</scope>
</reference>
<comment type="caution">
    <text evidence="2">The sequence shown here is derived from an EMBL/GenBank/DDBJ whole genome shotgun (WGS) entry which is preliminary data.</text>
</comment>
<dbReference type="CDD" id="cd06558">
    <property type="entry name" value="crotonase-like"/>
    <property type="match status" value="1"/>
</dbReference>
<dbReference type="EMBL" id="CAAALY010055486">
    <property type="protein sequence ID" value="VEL22256.1"/>
    <property type="molecule type" value="Genomic_DNA"/>
</dbReference>
<name>A0A448WWX6_9PLAT</name>
<gene>
    <name evidence="2" type="ORF">PXEA_LOCUS15696</name>
</gene>
<comment type="similarity">
    <text evidence="1">Belongs to the enoyl-CoA hydratase/isomerase family.</text>
</comment>
<dbReference type="AlphaFoldDB" id="A0A448WWX6"/>
<accession>A0A448WWX6</accession>
<dbReference type="InterPro" id="IPR029045">
    <property type="entry name" value="ClpP/crotonase-like_dom_sf"/>
</dbReference>
<protein>
    <submittedName>
        <fullName evidence="2">Uncharacterized protein</fullName>
    </submittedName>
</protein>
<dbReference type="Pfam" id="PF00378">
    <property type="entry name" value="ECH_1"/>
    <property type="match status" value="1"/>
</dbReference>
<dbReference type="Gene3D" id="3.90.226.10">
    <property type="entry name" value="2-enoyl-CoA Hydratase, Chain A, domain 1"/>
    <property type="match status" value="1"/>
</dbReference>
<keyword evidence="3" id="KW-1185">Reference proteome</keyword>
<dbReference type="InterPro" id="IPR001753">
    <property type="entry name" value="Enoyl-CoA_hydra/iso"/>
</dbReference>
<evidence type="ECO:0000256" key="1">
    <source>
        <dbReference type="ARBA" id="ARBA00005254"/>
    </source>
</evidence>
<dbReference type="OrthoDB" id="448450at2759"/>
<proteinExistence type="inferred from homology"/>
<dbReference type="SUPFAM" id="SSF52096">
    <property type="entry name" value="ClpP/crotonase"/>
    <property type="match status" value="1"/>
</dbReference>
<organism evidence="2 3">
    <name type="scientific">Protopolystoma xenopodis</name>
    <dbReference type="NCBI Taxonomy" id="117903"/>
    <lineage>
        <taxon>Eukaryota</taxon>
        <taxon>Metazoa</taxon>
        <taxon>Spiralia</taxon>
        <taxon>Lophotrochozoa</taxon>
        <taxon>Platyhelminthes</taxon>
        <taxon>Monogenea</taxon>
        <taxon>Polyopisthocotylea</taxon>
        <taxon>Polystomatidea</taxon>
        <taxon>Polystomatidae</taxon>
        <taxon>Protopolystoma</taxon>
    </lineage>
</organism>
<evidence type="ECO:0000313" key="2">
    <source>
        <dbReference type="EMBL" id="VEL22256.1"/>
    </source>
</evidence>
<sequence>MAAPVSSAQGLVVRRLGRVLLLGLDHSLGSGSTSGNRIGMALLQQLSGIVRDELGPAGTIMGAGVLHSVPRSGGDFCLGTEIVNQSAVGGATTRSDLLWKVEHKVGPRISSFQVGSTKPLIAAISGRAIGIGLQLAMLCDVRIAEEDSLFGLGSSKEAAALHSLLGPDLAYQLMSQLAKMIGPSLALDLLLSGRQIKATDALNLGLISQVVKTGTGCFCKSHWRVRLVFSDIGASATTSFVATVRVRMLGDS</sequence>
<dbReference type="PANTHER" id="PTHR43802:SF1">
    <property type="entry name" value="IP11341P-RELATED"/>
    <property type="match status" value="1"/>
</dbReference>